<comment type="similarity">
    <text evidence="6">Belongs to the ABC-4 integral membrane protein family.</text>
</comment>
<dbReference type="GO" id="GO:0005886">
    <property type="term" value="C:plasma membrane"/>
    <property type="evidence" value="ECO:0007669"/>
    <property type="project" value="UniProtKB-SubCell"/>
</dbReference>
<keyword evidence="3 7" id="KW-0812">Transmembrane</keyword>
<keyword evidence="2" id="KW-1003">Cell membrane</keyword>
<feature type="transmembrane region" description="Helical" evidence="7">
    <location>
        <begin position="348"/>
        <end position="369"/>
    </location>
</feature>
<feature type="domain" description="ABC3 transporter permease C-terminal" evidence="8">
    <location>
        <begin position="721"/>
        <end position="839"/>
    </location>
</feature>
<evidence type="ECO:0000313" key="10">
    <source>
        <dbReference type="EMBL" id="MBB4664769.1"/>
    </source>
</evidence>
<feature type="transmembrane region" description="Helical" evidence="7">
    <location>
        <begin position="299"/>
        <end position="321"/>
    </location>
</feature>
<organism evidence="10 11">
    <name type="scientific">Conexibacter arvalis</name>
    <dbReference type="NCBI Taxonomy" id="912552"/>
    <lineage>
        <taxon>Bacteria</taxon>
        <taxon>Bacillati</taxon>
        <taxon>Actinomycetota</taxon>
        <taxon>Thermoleophilia</taxon>
        <taxon>Solirubrobacterales</taxon>
        <taxon>Conexibacteraceae</taxon>
        <taxon>Conexibacter</taxon>
    </lineage>
</organism>
<dbReference type="InterPro" id="IPR025857">
    <property type="entry name" value="MacB_PCD"/>
</dbReference>
<dbReference type="Pfam" id="PF12704">
    <property type="entry name" value="MacB_PCD"/>
    <property type="match status" value="1"/>
</dbReference>
<name>A0A840IJ48_9ACTN</name>
<dbReference type="RefSeq" id="WP_183345089.1">
    <property type="nucleotide sequence ID" value="NZ_JACHNU010000008.1"/>
</dbReference>
<comment type="caution">
    <text evidence="10">The sequence shown here is derived from an EMBL/GenBank/DDBJ whole genome shotgun (WGS) entry which is preliminary data.</text>
</comment>
<evidence type="ECO:0000256" key="4">
    <source>
        <dbReference type="ARBA" id="ARBA00022989"/>
    </source>
</evidence>
<feature type="transmembrane region" description="Helical" evidence="7">
    <location>
        <begin position="427"/>
        <end position="456"/>
    </location>
</feature>
<evidence type="ECO:0000256" key="7">
    <source>
        <dbReference type="SAM" id="Phobius"/>
    </source>
</evidence>
<feature type="transmembrane region" description="Helical" evidence="7">
    <location>
        <begin position="477"/>
        <end position="495"/>
    </location>
</feature>
<dbReference type="Pfam" id="PF02687">
    <property type="entry name" value="FtsX"/>
    <property type="match status" value="2"/>
</dbReference>
<evidence type="ECO:0000256" key="5">
    <source>
        <dbReference type="ARBA" id="ARBA00023136"/>
    </source>
</evidence>
<proteinExistence type="inferred from homology"/>
<dbReference type="InterPro" id="IPR038766">
    <property type="entry name" value="Membrane_comp_ABC_pdt"/>
</dbReference>
<keyword evidence="5 7" id="KW-0472">Membrane</keyword>
<evidence type="ECO:0000313" key="11">
    <source>
        <dbReference type="Proteomes" id="UP000585272"/>
    </source>
</evidence>
<accession>A0A840IJ48</accession>
<sequence length="845" mass="88285">MKLRTLIYIYRWRLRAHPVQELLAAAGIAAGVALLFAVQVANTSITGSVERLFRGIAGDAQIQVAGGDEHGTPAGTVRRIRAIEGVTVAAPVVERRAILVGPEGRQPLELVGVEPSLAALRGRLTQNFSSSGLQLPRRGIVLPAPIAEQVGVTAPGRARLLVAGTVHDVAVAATLGDGQIGDASASPVAIAALPFAQRLAGMDDRVSSIFVAAKLGATDAVTAQLEQLGAGRLDVAGADAPVERLRVATEANDQSTLLFSIVSALVGLLFAFNAMLLTVPDRRRFVAELRTQGATTRQVVSVLAFQALALGTTASLVGLLLGDLLSRTVFNSVPGYLAFTFPIGTQRIVPVSAIAIAFGAGLLAALLATGRPLRDAFSRGELEAVYDEDGEPGEAIPPRTQLVLLGVAGVLVAATAAMVALEPSLAIVGVLVLIVATLCAMPASFTGAMHVIDWIATRLRLKLLTIAVMSARSTMTRSVAIASIAAIALLGNLAIEGARQDLVRGLHAGYADHLRTADVWITTAGRSLTTDSFHASPAMLRRLADVPGVEDVRVYQGGMYDTGDRRIWMIARPRADRVIVPLSQVIDGDAARATQAIRDGGAAAVSDAIAKRRDLGVGDRLTLPTPSGELSLDVAAIVTNLSWGPGAVILNADDYRDAWQTADPSAIQLDLAPDTAPGSAIRAIETVLGAQAPALDVQTTAELEAEFQGVLREGLTRLSQIATLLLIASALALAAAMSAAVWERRRLLAAYKLEGVQKRQIGGMLLLEGLAILAIGCATGIAAGIYGHLLGNRWLELTTGFPAPFSLQIPQAAELVALVVALTLLIVAIPGFLATRVPPRLRFQE</sequence>
<gene>
    <name evidence="10" type="ORF">BDZ31_004384</name>
</gene>
<dbReference type="PANTHER" id="PTHR30287:SF2">
    <property type="entry name" value="BLL1001 PROTEIN"/>
    <property type="match status" value="1"/>
</dbReference>
<evidence type="ECO:0000256" key="1">
    <source>
        <dbReference type="ARBA" id="ARBA00004651"/>
    </source>
</evidence>
<feature type="domain" description="MacB-like periplasmic core" evidence="9">
    <location>
        <begin position="22"/>
        <end position="228"/>
    </location>
</feature>
<evidence type="ECO:0000259" key="8">
    <source>
        <dbReference type="Pfam" id="PF02687"/>
    </source>
</evidence>
<evidence type="ECO:0000256" key="3">
    <source>
        <dbReference type="ARBA" id="ARBA00022692"/>
    </source>
</evidence>
<feature type="transmembrane region" description="Helical" evidence="7">
    <location>
        <begin position="402"/>
        <end position="421"/>
    </location>
</feature>
<dbReference type="PANTHER" id="PTHR30287">
    <property type="entry name" value="MEMBRANE COMPONENT OF PREDICTED ABC SUPERFAMILY METABOLITE UPTAKE TRANSPORTER"/>
    <property type="match status" value="1"/>
</dbReference>
<feature type="transmembrane region" description="Helical" evidence="7">
    <location>
        <begin position="809"/>
        <end position="833"/>
    </location>
</feature>
<dbReference type="AlphaFoldDB" id="A0A840IJ48"/>
<feature type="transmembrane region" description="Helical" evidence="7">
    <location>
        <begin position="257"/>
        <end position="279"/>
    </location>
</feature>
<feature type="transmembrane region" description="Helical" evidence="7">
    <location>
        <begin position="21"/>
        <end position="41"/>
    </location>
</feature>
<keyword evidence="4 7" id="KW-1133">Transmembrane helix</keyword>
<evidence type="ECO:0000256" key="2">
    <source>
        <dbReference type="ARBA" id="ARBA00022475"/>
    </source>
</evidence>
<evidence type="ECO:0000259" key="9">
    <source>
        <dbReference type="Pfam" id="PF12704"/>
    </source>
</evidence>
<feature type="transmembrane region" description="Helical" evidence="7">
    <location>
        <begin position="721"/>
        <end position="742"/>
    </location>
</feature>
<protein>
    <submittedName>
        <fullName evidence="10">Putative ABC transport system permease protein</fullName>
    </submittedName>
</protein>
<reference evidence="10 11" key="1">
    <citation type="submission" date="2020-08" db="EMBL/GenBank/DDBJ databases">
        <title>Genomic Encyclopedia of Archaeal and Bacterial Type Strains, Phase II (KMG-II): from individual species to whole genera.</title>
        <authorList>
            <person name="Goeker M."/>
        </authorList>
    </citation>
    <scope>NUCLEOTIDE SEQUENCE [LARGE SCALE GENOMIC DNA]</scope>
    <source>
        <strain evidence="10 11">DSM 23288</strain>
    </source>
</reference>
<evidence type="ECO:0000256" key="6">
    <source>
        <dbReference type="ARBA" id="ARBA00038076"/>
    </source>
</evidence>
<keyword evidence="11" id="KW-1185">Reference proteome</keyword>
<feature type="transmembrane region" description="Helical" evidence="7">
    <location>
        <begin position="763"/>
        <end position="789"/>
    </location>
</feature>
<comment type="subcellular location">
    <subcellularLocation>
        <location evidence="1">Cell membrane</location>
        <topology evidence="1">Multi-pass membrane protein</topology>
    </subcellularLocation>
</comment>
<dbReference type="InterPro" id="IPR003838">
    <property type="entry name" value="ABC3_permease_C"/>
</dbReference>
<dbReference type="Proteomes" id="UP000585272">
    <property type="component" value="Unassembled WGS sequence"/>
</dbReference>
<feature type="domain" description="ABC3 transporter permease C-terminal" evidence="8">
    <location>
        <begin position="258"/>
        <end position="373"/>
    </location>
</feature>
<dbReference type="EMBL" id="JACHNU010000008">
    <property type="protein sequence ID" value="MBB4664769.1"/>
    <property type="molecule type" value="Genomic_DNA"/>
</dbReference>